<sequence length="227" mass="25098">MPIAVDSNATFDREVWRVCEGQTKQYTWSLVDDIAELDLLERILESSKPPSPTPSVKHFLLTTPFRYPERTPGGSRFVMEGAKCALYSAHNPITCFWEAGHWAKQFSASSTGLSTKSIIRRRCLFSLQVGGPVIDLTAPPYNADAATWIHPHDYHACQALGSQARAAGVPLIQYQSVRDPDAGLCMAVMLVSGITCDKPTTMEDWDLLVSPKEVVWQHPVSGQQIPV</sequence>
<dbReference type="SMART" id="SM00953">
    <property type="entry name" value="RES"/>
    <property type="match status" value="1"/>
</dbReference>
<keyword evidence="3" id="KW-1185">Reference proteome</keyword>
<comment type="caution">
    <text evidence="2">The sequence shown here is derived from an EMBL/GenBank/DDBJ whole genome shotgun (WGS) entry which is preliminary data.</text>
</comment>
<proteinExistence type="predicted"/>
<dbReference type="EMBL" id="SUMF01000020">
    <property type="protein sequence ID" value="TJZ69761.1"/>
    <property type="molecule type" value="Genomic_DNA"/>
</dbReference>
<evidence type="ECO:0000313" key="2">
    <source>
        <dbReference type="EMBL" id="TJZ69761.1"/>
    </source>
</evidence>
<dbReference type="InterPro" id="IPR014914">
    <property type="entry name" value="RES_dom"/>
</dbReference>
<accession>A0A4U0PNG5</accession>
<dbReference type="OrthoDB" id="9799238at2"/>
<dbReference type="Pfam" id="PF08808">
    <property type="entry name" value="RES"/>
    <property type="match status" value="1"/>
</dbReference>
<dbReference type="Proteomes" id="UP000310016">
    <property type="component" value="Unassembled WGS sequence"/>
</dbReference>
<dbReference type="AlphaFoldDB" id="A0A4U0PNG5"/>
<dbReference type="RefSeq" id="WP_136774198.1">
    <property type="nucleotide sequence ID" value="NZ_SUMF01000020.1"/>
</dbReference>
<protein>
    <submittedName>
        <fullName evidence="2">RES domain-containing protein</fullName>
    </submittedName>
</protein>
<feature type="domain" description="RES" evidence="1">
    <location>
        <begin position="64"/>
        <end position="200"/>
    </location>
</feature>
<reference evidence="2 3" key="1">
    <citation type="submission" date="2019-04" db="EMBL/GenBank/DDBJ databases">
        <title>Chitiniphilus eburnea sp. nov., a novel chitinolytic bacterium isolated from aquaculture sludge.</title>
        <authorList>
            <person name="Sheng M."/>
        </authorList>
    </citation>
    <scope>NUCLEOTIDE SEQUENCE [LARGE SCALE GENOMIC DNA]</scope>
    <source>
        <strain evidence="2 3">HX-2-15</strain>
    </source>
</reference>
<name>A0A4U0PNG5_9NEIS</name>
<gene>
    <name evidence="2" type="ORF">FAZ21_14680</name>
</gene>
<evidence type="ECO:0000313" key="3">
    <source>
        <dbReference type="Proteomes" id="UP000310016"/>
    </source>
</evidence>
<evidence type="ECO:0000259" key="1">
    <source>
        <dbReference type="SMART" id="SM00953"/>
    </source>
</evidence>
<organism evidence="2 3">
    <name type="scientific">Chitiniphilus eburneus</name>
    <dbReference type="NCBI Taxonomy" id="2571148"/>
    <lineage>
        <taxon>Bacteria</taxon>
        <taxon>Pseudomonadati</taxon>
        <taxon>Pseudomonadota</taxon>
        <taxon>Betaproteobacteria</taxon>
        <taxon>Neisseriales</taxon>
        <taxon>Chitinibacteraceae</taxon>
        <taxon>Chitiniphilus</taxon>
    </lineage>
</organism>